<sequence>MSRRRGPSIRVCIFAAACDVAAAQQVLLDLPGDAYGQVYLADDTADGLPLTAPERVQVNRVRPHPGSCALADAMSGWAAEWLPEGVGPVGDSPTVWVLPGATTALAAAEHECVTRLITALPSNQLIHG</sequence>
<dbReference type="Gene3D" id="3.40.50.80">
    <property type="entry name" value="Nucleotide-binding domain of ferredoxin-NADP reductase (FNR) module"/>
    <property type="match status" value="1"/>
</dbReference>
<dbReference type="Proteomes" id="UP001056455">
    <property type="component" value="Chromosome"/>
</dbReference>
<name>A0ABY4YTP5_9MICO</name>
<reference evidence="1" key="1">
    <citation type="submission" date="2022-06" db="EMBL/GenBank/DDBJ databases">
        <title>Ornithinimicrobium HY1793.</title>
        <authorList>
            <person name="Huang Y."/>
        </authorList>
    </citation>
    <scope>NUCLEOTIDE SEQUENCE</scope>
    <source>
        <strain evidence="1">HY1793</strain>
    </source>
</reference>
<dbReference type="InterPro" id="IPR039261">
    <property type="entry name" value="FNR_nucleotide-bd"/>
</dbReference>
<keyword evidence="2" id="KW-1185">Reference proteome</keyword>
<accession>A0ABY4YTP5</accession>
<gene>
    <name evidence="1" type="ORF">NF556_18855</name>
</gene>
<dbReference type="EMBL" id="CP099489">
    <property type="protein sequence ID" value="USQ79625.1"/>
    <property type="molecule type" value="Genomic_DNA"/>
</dbReference>
<proteinExistence type="predicted"/>
<dbReference type="RefSeq" id="WP_252592730.1">
    <property type="nucleotide sequence ID" value="NZ_CP099489.1"/>
</dbReference>
<evidence type="ECO:0000313" key="2">
    <source>
        <dbReference type="Proteomes" id="UP001056455"/>
    </source>
</evidence>
<evidence type="ECO:0000313" key="1">
    <source>
        <dbReference type="EMBL" id="USQ79625.1"/>
    </source>
</evidence>
<organism evidence="1 2">
    <name type="scientific">Ornithinimicrobium faecis</name>
    <dbReference type="NCBI Taxonomy" id="2934158"/>
    <lineage>
        <taxon>Bacteria</taxon>
        <taxon>Bacillati</taxon>
        <taxon>Actinomycetota</taxon>
        <taxon>Actinomycetes</taxon>
        <taxon>Micrococcales</taxon>
        <taxon>Ornithinimicrobiaceae</taxon>
        <taxon>Ornithinimicrobium</taxon>
    </lineage>
</organism>
<protein>
    <submittedName>
        <fullName evidence="1">Uncharacterized protein</fullName>
    </submittedName>
</protein>